<proteinExistence type="predicted"/>
<reference evidence="1 2" key="1">
    <citation type="journal article" date="2017" name="BMC Genomics">
        <title>Genomic analysis of methanogenic archaea reveals a shift towards energy conservation.</title>
        <authorList>
            <person name="Gilmore S.P."/>
            <person name="Henske J.K."/>
            <person name="Sexton J.A."/>
            <person name="Solomon K.V."/>
            <person name="Seppala S."/>
            <person name="Yoo J.I."/>
            <person name="Huyett L.M."/>
            <person name="Pressman A."/>
            <person name="Cogan J.Z."/>
            <person name="Kivenson V."/>
            <person name="Peng X."/>
            <person name="Tan Y."/>
            <person name="Valentine D.L."/>
            <person name="O'Malley M.A."/>
        </authorList>
    </citation>
    <scope>NUCLEOTIDE SEQUENCE [LARGE SCALE GENOMIC DNA]</scope>
    <source>
        <strain evidence="1 2">M.o.H.</strain>
    </source>
</reference>
<dbReference type="EMBL" id="LMVM01000003">
    <property type="protein sequence ID" value="PAV05616.1"/>
    <property type="molecule type" value="Genomic_DNA"/>
</dbReference>
<evidence type="ECO:0008006" key="3">
    <source>
        <dbReference type="Google" id="ProtNLM"/>
    </source>
</evidence>
<accession>A0A2A2H8G5</accession>
<gene>
    <name evidence="1" type="ORF">ASJ80_08895</name>
</gene>
<dbReference type="Proteomes" id="UP000217784">
    <property type="component" value="Unassembled WGS sequence"/>
</dbReference>
<protein>
    <recommendedName>
        <fullName evidence="3">Apea-like HEPN domain-containing protein</fullName>
    </recommendedName>
</protein>
<organism evidence="1 2">
    <name type="scientific">Methanobacterium bryantii</name>
    <dbReference type="NCBI Taxonomy" id="2161"/>
    <lineage>
        <taxon>Archaea</taxon>
        <taxon>Methanobacteriati</taxon>
        <taxon>Methanobacteriota</taxon>
        <taxon>Methanomada group</taxon>
        <taxon>Methanobacteria</taxon>
        <taxon>Methanobacteriales</taxon>
        <taxon>Methanobacteriaceae</taxon>
        <taxon>Methanobacterium</taxon>
    </lineage>
</organism>
<sequence>MLQIISGKFFKNEELITHKGTGITYSNFHWWTPIETCIATIEPVDINISSASSYVINYKHQIEKSSGKVKAGNSEILEQFQLLCTFGLQAFFDSDKNYVEMNCRYVPRNSADEFIPTLFVSRFFNLPVKSNEKEIEEFVIFVEKVISLPRKTYISVIESLKAFSHSLQFLNYNMDLAYSMMIYCLESLSQRHDNFKPDWESYDPPIRDKLDKLFKEKNLSETTINEIQEVLVNSKELKLMKRFISFSLQNISDKYFLEDADGIKNPLKKSELERVLKNAYDMRSGYVHKLEEIENHLKIPQLVDGDIILWENEPYLTFRGLTRLVHHVISNFISKQESLETEEYNWRKDIPGIITMEIHPKHWIWKADEFTSNQSVYFFSKFLSMLSGSFLNDDVMENLIALTLKIEKLMKGGVKKEFEASMISLYCLYYSLASPGYLNSSRYLISDKYNDILDNGLKYVVKKEYYMPMINSYLSQNQIIETFPKSSNHKDFMKKYGNILKQCSIESIITRILLNKELPWDIEEIASCYLNYEKKKFNKYTIVLPNLFEIYVIITIGNVYLEENNIHQFEEWFNKAVFELSGKIECQKLIKKHILTKKVLYLNQLLDCLKEKNN</sequence>
<dbReference type="RefSeq" id="WP_069585690.1">
    <property type="nucleotide sequence ID" value="NZ_LMVM01000003.1"/>
</dbReference>
<comment type="caution">
    <text evidence="1">The sequence shown here is derived from an EMBL/GenBank/DDBJ whole genome shotgun (WGS) entry which is preliminary data.</text>
</comment>
<evidence type="ECO:0000313" key="2">
    <source>
        <dbReference type="Proteomes" id="UP000217784"/>
    </source>
</evidence>
<dbReference type="AlphaFoldDB" id="A0A2A2H8G5"/>
<evidence type="ECO:0000313" key="1">
    <source>
        <dbReference type="EMBL" id="PAV05616.1"/>
    </source>
</evidence>
<name>A0A2A2H8G5_METBR</name>
<keyword evidence="2" id="KW-1185">Reference proteome</keyword>
<dbReference type="OrthoDB" id="383244at2157"/>